<feature type="transmembrane region" description="Helical" evidence="8">
    <location>
        <begin position="25"/>
        <end position="45"/>
    </location>
</feature>
<dbReference type="EMBL" id="JTDE01003258">
    <property type="protein sequence ID" value="KAF7256275.1"/>
    <property type="molecule type" value="Genomic_DNA"/>
</dbReference>
<dbReference type="InterPro" id="IPR004841">
    <property type="entry name" value="AA-permease/SLC12A_dom"/>
</dbReference>
<dbReference type="AlphaFoldDB" id="A0A8S9YN24"/>
<gene>
    <name evidence="11" type="ORF">EG68_07082</name>
</gene>
<comment type="caution">
    <text evidence="11">The sequence shown here is derived from an EMBL/GenBank/DDBJ whole genome shotgun (WGS) entry which is preliminary data.</text>
</comment>
<evidence type="ECO:0000313" key="11">
    <source>
        <dbReference type="EMBL" id="KAF7256275.1"/>
    </source>
</evidence>
<name>A0A8S9YN24_9TREM</name>
<dbReference type="FunFam" id="1.20.1740.10:FF:000013">
    <property type="entry name" value="Solute carrier family 12 member"/>
    <property type="match status" value="1"/>
</dbReference>
<dbReference type="GO" id="GO:0016020">
    <property type="term" value="C:membrane"/>
    <property type="evidence" value="ECO:0007669"/>
    <property type="project" value="UniProtKB-SubCell"/>
</dbReference>
<feature type="domain" description="Amino acid permease/ SLC12A" evidence="9">
    <location>
        <begin position="40"/>
        <end position="525"/>
    </location>
</feature>
<feature type="transmembrane region" description="Helical" evidence="8">
    <location>
        <begin position="65"/>
        <end position="87"/>
    </location>
</feature>
<dbReference type="Pfam" id="PF03522">
    <property type="entry name" value="SLC12"/>
    <property type="match status" value="1"/>
</dbReference>
<evidence type="ECO:0000256" key="3">
    <source>
        <dbReference type="ARBA" id="ARBA00019359"/>
    </source>
</evidence>
<dbReference type="GO" id="GO:0006884">
    <property type="term" value="P:cell volume homeostasis"/>
    <property type="evidence" value="ECO:0007669"/>
    <property type="project" value="TreeGrafter"/>
</dbReference>
<dbReference type="InterPro" id="IPR004842">
    <property type="entry name" value="SLC12A_fam"/>
</dbReference>
<feature type="transmembrane region" description="Helical" evidence="8">
    <location>
        <begin position="287"/>
        <end position="311"/>
    </location>
</feature>
<evidence type="ECO:0000313" key="12">
    <source>
        <dbReference type="Proteomes" id="UP000822476"/>
    </source>
</evidence>
<feature type="transmembrane region" description="Helical" evidence="8">
    <location>
        <begin position="108"/>
        <end position="132"/>
    </location>
</feature>
<evidence type="ECO:0000256" key="1">
    <source>
        <dbReference type="ARBA" id="ARBA00004141"/>
    </source>
</evidence>
<evidence type="ECO:0000256" key="4">
    <source>
        <dbReference type="ARBA" id="ARBA00022448"/>
    </source>
</evidence>
<comment type="similarity">
    <text evidence="2">Belongs to the SLC12A transporter family.</text>
</comment>
<evidence type="ECO:0000259" key="10">
    <source>
        <dbReference type="Pfam" id="PF03522"/>
    </source>
</evidence>
<evidence type="ECO:0000256" key="7">
    <source>
        <dbReference type="ARBA" id="ARBA00023136"/>
    </source>
</evidence>
<dbReference type="Proteomes" id="UP000822476">
    <property type="component" value="Unassembled WGS sequence"/>
</dbReference>
<dbReference type="InterPro" id="IPR018491">
    <property type="entry name" value="SLC12_C"/>
</dbReference>
<comment type="subcellular location">
    <subcellularLocation>
        <location evidence="1">Membrane</location>
        <topology evidence="1">Multi-pass membrane protein</topology>
    </subcellularLocation>
</comment>
<feature type="transmembrane region" description="Helical" evidence="8">
    <location>
        <begin position="152"/>
        <end position="172"/>
    </location>
</feature>
<dbReference type="GO" id="GO:0055064">
    <property type="term" value="P:chloride ion homeostasis"/>
    <property type="evidence" value="ECO:0007669"/>
    <property type="project" value="TreeGrafter"/>
</dbReference>
<feature type="transmembrane region" description="Helical" evidence="8">
    <location>
        <begin position="407"/>
        <end position="429"/>
    </location>
</feature>
<evidence type="ECO:0000256" key="5">
    <source>
        <dbReference type="ARBA" id="ARBA00022692"/>
    </source>
</evidence>
<organism evidence="11 12">
    <name type="scientific">Paragonimus skrjabini miyazakii</name>
    <dbReference type="NCBI Taxonomy" id="59628"/>
    <lineage>
        <taxon>Eukaryota</taxon>
        <taxon>Metazoa</taxon>
        <taxon>Spiralia</taxon>
        <taxon>Lophotrochozoa</taxon>
        <taxon>Platyhelminthes</taxon>
        <taxon>Trematoda</taxon>
        <taxon>Digenea</taxon>
        <taxon>Plagiorchiida</taxon>
        <taxon>Troglotremata</taxon>
        <taxon>Troglotrematidae</taxon>
        <taxon>Paragonimus</taxon>
    </lineage>
</organism>
<proteinExistence type="inferred from homology"/>
<keyword evidence="4" id="KW-0813">Transport</keyword>
<sequence>MSSSTVDDVVVSEEPKKPIKSRRNLGMFGGVFCSVTLSQFSSVIFLRLGFVVGHSGLLECFVQFFLAYIILLLTVLSICAISTNGAIEGGGVYFMLSRTLGPEFGGAVGTVFFFAQVCCSALYITGFVEALVTYFGPQGLLVDGLFPGGNRWWIYLYATCVVLICLSILLVGSTMFVRVLFVILAVVFVVIAFSFGSFFQGSFLVAVPRSNTLVYNSSVPSNWTIYNQFTGLSLDTLRSNLFADYVRDYNTGNTMSFVVVFAVVFSGVTGIMNGANVSGELKNPARAIPLGTLGACLTTLIIYLVLAIFSAASCSRELMQQNYVYLQGINFWPPIIVIGVFATTLSAALGNLIGASRILEALARDELFGRLLRPATWTTKNGNPLVAVLVACVLAQVILLIGRLNAIAPLVSILFMLSYLSVNLACMLLDTASAANFRPTFRYFNWFTALLGLIGCLIMCLLIQPIYTLIALVILIALVFVLHQRHLEYSWGSIGQALLFHQVRKYLLLLDARKDHVKYWRLQLLLLVSNPRSSASLVQFMNGLKKGGLYVIGHAIYAHPTDSADGMDSTVEQRWYWTKYAQFLKVKAFVEVTADSSIRRAMSHLLRISGLGAMRPNTVCLGFYDDGHSQDILSTILYERKSITPARKSHVYNTDNTELLGMNTDSGIVNGAMSSDSLNALCSFSDTARRDADRLQSISYSSEEKATTSSGARLTPEDYVSFIHESLRLEMNVVLARHFDKIVFEDSLSGLEKMRFYFSQWFHRSRVSELPCELTDSGFNGSTENAPRIICRSPTSNVIKVNKSRSPFFDIWPVNLLNFVNQTPTQSSELIDRTGLFLLQLACLVARSPYWRSRRHPPLLRVFFPLMPRLVSSAADLARLWLSRLLHDLRIQADIQLVSLDSAFFSGSSDASSKVSSLNLFIRSHCDPDTTALFVYLPKPPDRNTSSPQAYLEQLDRLTRELPPTLLAHGLHEVTSTSL</sequence>
<dbReference type="GO" id="GO:0015379">
    <property type="term" value="F:potassium:chloride symporter activity"/>
    <property type="evidence" value="ECO:0007669"/>
    <property type="project" value="TreeGrafter"/>
</dbReference>
<evidence type="ECO:0000259" key="9">
    <source>
        <dbReference type="Pfam" id="PF00324"/>
    </source>
</evidence>
<protein>
    <recommendedName>
        <fullName evidence="3">Solute carrier family 12 member 9</fullName>
    </recommendedName>
</protein>
<dbReference type="OrthoDB" id="2020542at2759"/>
<feature type="transmembrane region" description="Helical" evidence="8">
    <location>
        <begin position="331"/>
        <end position="354"/>
    </location>
</feature>
<keyword evidence="12" id="KW-1185">Reference proteome</keyword>
<evidence type="ECO:0000256" key="6">
    <source>
        <dbReference type="ARBA" id="ARBA00022989"/>
    </source>
</evidence>
<reference evidence="11" key="1">
    <citation type="submission" date="2019-07" db="EMBL/GenBank/DDBJ databases">
        <title>Annotation for the trematode Paragonimus miyazaki's.</title>
        <authorList>
            <person name="Choi Y.-J."/>
        </authorList>
    </citation>
    <scope>NUCLEOTIDE SEQUENCE</scope>
    <source>
        <strain evidence="11">Japan</strain>
    </source>
</reference>
<feature type="domain" description="SLC12A transporter C-terminal" evidence="10">
    <location>
        <begin position="536"/>
        <end position="626"/>
    </location>
</feature>
<accession>A0A8S9YN24</accession>
<feature type="transmembrane region" description="Helical" evidence="8">
    <location>
        <begin position="179"/>
        <end position="199"/>
    </location>
</feature>
<feature type="transmembrane region" description="Helical" evidence="8">
    <location>
        <begin position="466"/>
        <end position="483"/>
    </location>
</feature>
<keyword evidence="5 8" id="KW-0812">Transmembrane</keyword>
<dbReference type="Pfam" id="PF00324">
    <property type="entry name" value="AA_permease"/>
    <property type="match status" value="1"/>
</dbReference>
<evidence type="ECO:0000256" key="8">
    <source>
        <dbReference type="SAM" id="Phobius"/>
    </source>
</evidence>
<keyword evidence="6 8" id="KW-1133">Transmembrane helix</keyword>
<evidence type="ECO:0000256" key="2">
    <source>
        <dbReference type="ARBA" id="ARBA00010593"/>
    </source>
</evidence>
<dbReference type="PANTHER" id="PTHR11827">
    <property type="entry name" value="SOLUTE CARRIER FAMILY 12, CATION COTRANSPORTERS"/>
    <property type="match status" value="1"/>
</dbReference>
<keyword evidence="7 8" id="KW-0472">Membrane</keyword>
<feature type="transmembrane region" description="Helical" evidence="8">
    <location>
        <begin position="382"/>
        <end position="401"/>
    </location>
</feature>
<feature type="transmembrane region" description="Helical" evidence="8">
    <location>
        <begin position="255"/>
        <end position="275"/>
    </location>
</feature>
<dbReference type="Gene3D" id="1.20.1740.10">
    <property type="entry name" value="Amino acid/polyamine transporter I"/>
    <property type="match status" value="1"/>
</dbReference>
<dbReference type="GO" id="GO:0055075">
    <property type="term" value="P:potassium ion homeostasis"/>
    <property type="evidence" value="ECO:0007669"/>
    <property type="project" value="TreeGrafter"/>
</dbReference>
<dbReference type="PANTHER" id="PTHR11827:SF72">
    <property type="entry name" value="GH08340P"/>
    <property type="match status" value="1"/>
</dbReference>